<proteinExistence type="inferred from homology"/>
<evidence type="ECO:0000313" key="6">
    <source>
        <dbReference type="Proteomes" id="UP000255517"/>
    </source>
</evidence>
<dbReference type="GO" id="GO:0004316">
    <property type="term" value="F:3-oxoacyl-[acyl-carrier-protein] reductase (NADPH) activity"/>
    <property type="evidence" value="ECO:0007669"/>
    <property type="project" value="UniProtKB-EC"/>
</dbReference>
<dbReference type="EMBL" id="UGSZ01000001">
    <property type="protein sequence ID" value="SUB56320.1"/>
    <property type="molecule type" value="Genomic_DNA"/>
</dbReference>
<dbReference type="STRING" id="1122949.GCA_000378725_00161"/>
<dbReference type="SMART" id="SM00822">
    <property type="entry name" value="PKS_KR"/>
    <property type="match status" value="1"/>
</dbReference>
<accession>A0A379C238</accession>
<comment type="similarity">
    <text evidence="1">Belongs to the short-chain dehydrogenases/reductases (SDR) family.</text>
</comment>
<dbReference type="PANTHER" id="PTHR24321">
    <property type="entry name" value="DEHYDROGENASES, SHORT CHAIN"/>
    <property type="match status" value="1"/>
</dbReference>
<dbReference type="Pfam" id="PF13561">
    <property type="entry name" value="adh_short_C2"/>
    <property type="match status" value="1"/>
</dbReference>
<evidence type="ECO:0000256" key="1">
    <source>
        <dbReference type="ARBA" id="ARBA00006484"/>
    </source>
</evidence>
<dbReference type="AlphaFoldDB" id="A0A379C238"/>
<name>A0A379C238_9FIRM</name>
<feature type="domain" description="Ketoreductase" evidence="4">
    <location>
        <begin position="8"/>
        <end position="186"/>
    </location>
</feature>
<dbReference type="InterPro" id="IPR036291">
    <property type="entry name" value="NAD(P)-bd_dom_sf"/>
</dbReference>
<dbReference type="InterPro" id="IPR020904">
    <property type="entry name" value="Sc_DH/Rdtase_CS"/>
</dbReference>
<dbReference type="PRINTS" id="PR00080">
    <property type="entry name" value="SDRFAMILY"/>
</dbReference>
<organism evidence="5 6">
    <name type="scientific">Peptoniphilus lacrimalis</name>
    <dbReference type="NCBI Taxonomy" id="33031"/>
    <lineage>
        <taxon>Bacteria</taxon>
        <taxon>Bacillati</taxon>
        <taxon>Bacillota</taxon>
        <taxon>Tissierellia</taxon>
        <taxon>Tissierellales</taxon>
        <taxon>Peptoniphilaceae</taxon>
        <taxon>Peptoniphilus</taxon>
    </lineage>
</organism>
<protein>
    <submittedName>
        <fullName evidence="5">3-oxoacyl-[acyl-carrier-protein] reductase FabG</fullName>
        <ecNumber evidence="5">1.1.1.100</ecNumber>
    </submittedName>
</protein>
<evidence type="ECO:0000256" key="3">
    <source>
        <dbReference type="ARBA" id="ARBA00023027"/>
    </source>
</evidence>
<dbReference type="InterPro" id="IPR002347">
    <property type="entry name" value="SDR_fam"/>
</dbReference>
<dbReference type="EC" id="1.1.1.100" evidence="5"/>
<dbReference type="SUPFAM" id="SSF51735">
    <property type="entry name" value="NAD(P)-binding Rossmann-fold domains"/>
    <property type="match status" value="1"/>
</dbReference>
<sequence>MAFSVKGKNVLLTGGAKGIGKGIAEVFLKEGANLVFTGRNVEVAKEAEKEFKKINEKVKFIRADVSSEEDTVKLFKEANEFLGSIDIVILNAGYYPQNRISQMKLSDWEKVTDINLKGVFLNTREAMKYLKSGSHIVITSSITGNRVGNPGLSHYSASKAGVNGFMRTAALELSTLGININAVEPGNIMTPGMEGVLGEKYIKDQEAIIPLGKLGSSEDIAYAVLFLASDEAKYITGQSIVVDGGQILPESAMDLH</sequence>
<gene>
    <name evidence="5" type="primary">fabG_1</name>
    <name evidence="5" type="ORF">NCTC13149_00090</name>
</gene>
<dbReference type="Gene3D" id="3.40.50.720">
    <property type="entry name" value="NAD(P)-binding Rossmann-like Domain"/>
    <property type="match status" value="1"/>
</dbReference>
<dbReference type="InterPro" id="IPR057326">
    <property type="entry name" value="KR_dom"/>
</dbReference>
<dbReference type="PROSITE" id="PS00061">
    <property type="entry name" value="ADH_SHORT"/>
    <property type="match status" value="1"/>
</dbReference>
<keyword evidence="3" id="KW-0520">NAD</keyword>
<dbReference type="OrthoDB" id="9803333at2"/>
<reference evidence="5 6" key="1">
    <citation type="submission" date="2018-06" db="EMBL/GenBank/DDBJ databases">
        <authorList>
            <consortium name="Pathogen Informatics"/>
            <person name="Doyle S."/>
        </authorList>
    </citation>
    <scope>NUCLEOTIDE SEQUENCE [LARGE SCALE GENOMIC DNA]</scope>
    <source>
        <strain evidence="5 6">NCTC13149</strain>
    </source>
</reference>
<dbReference type="GO" id="GO:0008206">
    <property type="term" value="P:bile acid metabolic process"/>
    <property type="evidence" value="ECO:0007669"/>
    <property type="project" value="UniProtKB-ARBA"/>
</dbReference>
<evidence type="ECO:0000256" key="2">
    <source>
        <dbReference type="ARBA" id="ARBA00023002"/>
    </source>
</evidence>
<dbReference type="RefSeq" id="WP_026302275.1">
    <property type="nucleotide sequence ID" value="NZ_UGSZ01000001.1"/>
</dbReference>
<dbReference type="Proteomes" id="UP000255517">
    <property type="component" value="Unassembled WGS sequence"/>
</dbReference>
<dbReference type="PRINTS" id="PR00081">
    <property type="entry name" value="GDHRDH"/>
</dbReference>
<evidence type="ECO:0000313" key="5">
    <source>
        <dbReference type="EMBL" id="SUB56320.1"/>
    </source>
</evidence>
<keyword evidence="2 5" id="KW-0560">Oxidoreductase</keyword>
<evidence type="ECO:0000259" key="4">
    <source>
        <dbReference type="SMART" id="SM00822"/>
    </source>
</evidence>
<dbReference type="FunFam" id="3.40.50.720:FF:000084">
    <property type="entry name" value="Short-chain dehydrogenase reductase"/>
    <property type="match status" value="1"/>
</dbReference>
<dbReference type="PANTHER" id="PTHR24321:SF8">
    <property type="entry name" value="ESTRADIOL 17-BETA-DEHYDROGENASE 8-RELATED"/>
    <property type="match status" value="1"/>
</dbReference>